<accession>A0A9K3E8I6</accession>
<reference evidence="1" key="2">
    <citation type="submission" date="2020-06" db="EMBL/GenBank/DDBJ databases">
        <title>Helianthus annuus Genome sequencing and assembly Release 2.</title>
        <authorList>
            <person name="Gouzy J."/>
            <person name="Langlade N."/>
            <person name="Munos S."/>
        </authorList>
    </citation>
    <scope>NUCLEOTIDE SEQUENCE</scope>
    <source>
        <tissue evidence="1">Leaves</tissue>
    </source>
</reference>
<gene>
    <name evidence="1" type="ORF">HanXRQr2_Chr14g0641121</name>
</gene>
<protein>
    <submittedName>
        <fullName evidence="1">Uncharacterized protein</fullName>
    </submittedName>
</protein>
<dbReference type="Proteomes" id="UP000215914">
    <property type="component" value="Unassembled WGS sequence"/>
</dbReference>
<proteinExistence type="predicted"/>
<evidence type="ECO:0000313" key="1">
    <source>
        <dbReference type="EMBL" id="KAF5768830.1"/>
    </source>
</evidence>
<reference evidence="1" key="1">
    <citation type="journal article" date="2017" name="Nature">
        <title>The sunflower genome provides insights into oil metabolism, flowering and Asterid evolution.</title>
        <authorList>
            <person name="Badouin H."/>
            <person name="Gouzy J."/>
            <person name="Grassa C.J."/>
            <person name="Murat F."/>
            <person name="Staton S.E."/>
            <person name="Cottret L."/>
            <person name="Lelandais-Briere C."/>
            <person name="Owens G.L."/>
            <person name="Carrere S."/>
            <person name="Mayjonade B."/>
            <person name="Legrand L."/>
            <person name="Gill N."/>
            <person name="Kane N.C."/>
            <person name="Bowers J.E."/>
            <person name="Hubner S."/>
            <person name="Bellec A."/>
            <person name="Berard A."/>
            <person name="Berges H."/>
            <person name="Blanchet N."/>
            <person name="Boniface M.C."/>
            <person name="Brunel D."/>
            <person name="Catrice O."/>
            <person name="Chaidir N."/>
            <person name="Claudel C."/>
            <person name="Donnadieu C."/>
            <person name="Faraut T."/>
            <person name="Fievet G."/>
            <person name="Helmstetter N."/>
            <person name="King M."/>
            <person name="Knapp S.J."/>
            <person name="Lai Z."/>
            <person name="Le Paslier M.C."/>
            <person name="Lippi Y."/>
            <person name="Lorenzon L."/>
            <person name="Mandel J.R."/>
            <person name="Marage G."/>
            <person name="Marchand G."/>
            <person name="Marquand E."/>
            <person name="Bret-Mestries E."/>
            <person name="Morien E."/>
            <person name="Nambeesan S."/>
            <person name="Nguyen T."/>
            <person name="Pegot-Espagnet P."/>
            <person name="Pouilly N."/>
            <person name="Raftis F."/>
            <person name="Sallet E."/>
            <person name="Schiex T."/>
            <person name="Thomas J."/>
            <person name="Vandecasteele C."/>
            <person name="Vares D."/>
            <person name="Vear F."/>
            <person name="Vautrin S."/>
            <person name="Crespi M."/>
            <person name="Mangin B."/>
            <person name="Burke J.M."/>
            <person name="Salse J."/>
            <person name="Munos S."/>
            <person name="Vincourt P."/>
            <person name="Rieseberg L.H."/>
            <person name="Langlade N.B."/>
        </authorList>
    </citation>
    <scope>NUCLEOTIDE SEQUENCE</scope>
    <source>
        <tissue evidence="1">Leaves</tissue>
    </source>
</reference>
<organism evidence="1 2">
    <name type="scientific">Helianthus annuus</name>
    <name type="common">Common sunflower</name>
    <dbReference type="NCBI Taxonomy" id="4232"/>
    <lineage>
        <taxon>Eukaryota</taxon>
        <taxon>Viridiplantae</taxon>
        <taxon>Streptophyta</taxon>
        <taxon>Embryophyta</taxon>
        <taxon>Tracheophyta</taxon>
        <taxon>Spermatophyta</taxon>
        <taxon>Magnoliopsida</taxon>
        <taxon>eudicotyledons</taxon>
        <taxon>Gunneridae</taxon>
        <taxon>Pentapetalae</taxon>
        <taxon>asterids</taxon>
        <taxon>campanulids</taxon>
        <taxon>Asterales</taxon>
        <taxon>Asteraceae</taxon>
        <taxon>Asteroideae</taxon>
        <taxon>Heliantheae alliance</taxon>
        <taxon>Heliantheae</taxon>
        <taxon>Helianthus</taxon>
    </lineage>
</organism>
<dbReference type="EMBL" id="MNCJ02000329">
    <property type="protein sequence ID" value="KAF5768830.1"/>
    <property type="molecule type" value="Genomic_DNA"/>
</dbReference>
<dbReference type="Gramene" id="mRNA:HanXRQr2_Chr14g0641121">
    <property type="protein sequence ID" value="CDS:HanXRQr2_Chr14g0641121.1"/>
    <property type="gene ID" value="HanXRQr2_Chr14g0641121"/>
</dbReference>
<name>A0A9K3E8I6_HELAN</name>
<comment type="caution">
    <text evidence="1">The sequence shown here is derived from an EMBL/GenBank/DDBJ whole genome shotgun (WGS) entry which is preliminary data.</text>
</comment>
<keyword evidence="2" id="KW-1185">Reference proteome</keyword>
<evidence type="ECO:0000313" key="2">
    <source>
        <dbReference type="Proteomes" id="UP000215914"/>
    </source>
</evidence>
<dbReference type="AlphaFoldDB" id="A0A9K3E8I6"/>
<sequence length="207" mass="23948">MKQIENNSVKEKSRALAVIQDDEGSNWNDFLPEEEYGFNSALVAEVKQSAFVAVVNDKMKEEILKDKTYRERCIVGYRIEEMEKEYEEAKNYGRHDKKRECYVNGKGEPVVHPKEVVFNNVLAVIALSGEYYSNVAKDNDYVKKLDKIIRDVMTASLRQGDEERMKKNVESLVDDLKKVAEEEKVEGEKEEAVDEEAVIENNKMKRI</sequence>